<comment type="subcellular location">
    <subcellularLocation>
        <location evidence="7">Cell inner membrane</location>
        <topology evidence="7">Multi-pass membrane protein</topology>
    </subcellularLocation>
    <subcellularLocation>
        <location evidence="1">Cell membrane</location>
        <topology evidence="1">Multi-pass membrane protein</topology>
    </subcellularLocation>
</comment>
<reference evidence="9" key="1">
    <citation type="journal article" date="2014" name="Int. J. Syst. Evol. Microbiol.">
        <title>Complete genome sequence of Corynebacterium casei LMG S-19264T (=DSM 44701T), isolated from a smear-ripened cheese.</title>
        <authorList>
            <consortium name="US DOE Joint Genome Institute (JGI-PGF)"/>
            <person name="Walter F."/>
            <person name="Albersmeier A."/>
            <person name="Kalinowski J."/>
            <person name="Ruckert C."/>
        </authorList>
    </citation>
    <scope>NUCLEOTIDE SEQUENCE</scope>
    <source>
        <strain evidence="9">CGMCC 1.6293</strain>
    </source>
</reference>
<feature type="transmembrane region" description="Helical" evidence="7">
    <location>
        <begin position="150"/>
        <end position="174"/>
    </location>
</feature>
<dbReference type="Proteomes" id="UP000649829">
    <property type="component" value="Unassembled WGS sequence"/>
</dbReference>
<comment type="similarity">
    <text evidence="7">Belongs to the TRAP transporter small permease family.</text>
</comment>
<evidence type="ECO:0000256" key="2">
    <source>
        <dbReference type="ARBA" id="ARBA00022448"/>
    </source>
</evidence>
<keyword evidence="4 7" id="KW-0812">Transmembrane</keyword>
<proteinExistence type="inferred from homology"/>
<evidence type="ECO:0000256" key="4">
    <source>
        <dbReference type="ARBA" id="ARBA00022692"/>
    </source>
</evidence>
<evidence type="ECO:0000256" key="6">
    <source>
        <dbReference type="ARBA" id="ARBA00023136"/>
    </source>
</evidence>
<evidence type="ECO:0000256" key="5">
    <source>
        <dbReference type="ARBA" id="ARBA00022989"/>
    </source>
</evidence>
<dbReference type="GO" id="GO:0022857">
    <property type="term" value="F:transmembrane transporter activity"/>
    <property type="evidence" value="ECO:0007669"/>
    <property type="project" value="UniProtKB-UniRule"/>
</dbReference>
<evidence type="ECO:0000259" key="8">
    <source>
        <dbReference type="Pfam" id="PF04290"/>
    </source>
</evidence>
<feature type="transmembrane region" description="Helical" evidence="7">
    <location>
        <begin position="12"/>
        <end position="32"/>
    </location>
</feature>
<comment type="function">
    <text evidence="7">Part of the tripartite ATP-independent periplasmic (TRAP) transport system.</text>
</comment>
<dbReference type="InterPro" id="IPR055348">
    <property type="entry name" value="DctQ"/>
</dbReference>
<evidence type="ECO:0000256" key="7">
    <source>
        <dbReference type="RuleBase" id="RU369079"/>
    </source>
</evidence>
<sequence length="193" mass="20718">MTKFFMTLARAMAVLGGVVLTAIMLLTCLSVLGRGGNTFLHWESFEALAPGLSARLLETGIGPIGGDFELVEAGMAFCIFAFLPLAQISGAHASVDIFTSYMPERFNRVLSALWEVLFAVALVVIAWRLYEGMASKMRYGETTFILQFPIWWAYGASFAAACVAALVGLFTAAVRVMELATGRTILVTGEAGA</sequence>
<comment type="subunit">
    <text evidence="7">The complex comprises the extracytoplasmic solute receptor protein and the two transmembrane proteins.</text>
</comment>
<feature type="transmembrane region" description="Helical" evidence="7">
    <location>
        <begin position="73"/>
        <end position="98"/>
    </location>
</feature>
<keyword evidence="7" id="KW-0997">Cell inner membrane</keyword>
<feature type="transmembrane region" description="Helical" evidence="7">
    <location>
        <begin position="110"/>
        <end position="130"/>
    </location>
</feature>
<dbReference type="Pfam" id="PF04290">
    <property type="entry name" value="DctQ"/>
    <property type="match status" value="1"/>
</dbReference>
<keyword evidence="3" id="KW-1003">Cell membrane</keyword>
<keyword evidence="10" id="KW-1185">Reference proteome</keyword>
<dbReference type="AlphaFoldDB" id="A0A917SWN9"/>
<comment type="caution">
    <text evidence="9">The sequence shown here is derived from an EMBL/GenBank/DDBJ whole genome shotgun (WGS) entry which is preliminary data.</text>
</comment>
<feature type="domain" description="Tripartite ATP-independent periplasmic transporters DctQ component" evidence="8">
    <location>
        <begin position="63"/>
        <end position="171"/>
    </location>
</feature>
<evidence type="ECO:0000313" key="10">
    <source>
        <dbReference type="Proteomes" id="UP000649829"/>
    </source>
</evidence>
<dbReference type="GO" id="GO:0005886">
    <property type="term" value="C:plasma membrane"/>
    <property type="evidence" value="ECO:0007669"/>
    <property type="project" value="UniProtKB-SubCell"/>
</dbReference>
<keyword evidence="6 7" id="KW-0472">Membrane</keyword>
<evidence type="ECO:0000256" key="3">
    <source>
        <dbReference type="ARBA" id="ARBA00022475"/>
    </source>
</evidence>
<dbReference type="RefSeq" id="WP_028287708.1">
    <property type="nucleotide sequence ID" value="NZ_BMLF01000002.1"/>
</dbReference>
<dbReference type="EMBL" id="BMLF01000002">
    <property type="protein sequence ID" value="GGM01512.1"/>
    <property type="molecule type" value="Genomic_DNA"/>
</dbReference>
<gene>
    <name evidence="9" type="ORF">GCM10011534_24210</name>
</gene>
<keyword evidence="2 7" id="KW-0813">Transport</keyword>
<organism evidence="9 10">
    <name type="scientific">Pseudooceanicola nanhaiensis</name>
    <dbReference type="NCBI Taxonomy" id="375761"/>
    <lineage>
        <taxon>Bacteria</taxon>
        <taxon>Pseudomonadati</taxon>
        <taxon>Pseudomonadota</taxon>
        <taxon>Alphaproteobacteria</taxon>
        <taxon>Rhodobacterales</taxon>
        <taxon>Paracoccaceae</taxon>
        <taxon>Pseudooceanicola</taxon>
    </lineage>
</organism>
<evidence type="ECO:0000313" key="9">
    <source>
        <dbReference type="EMBL" id="GGM01512.1"/>
    </source>
</evidence>
<name>A0A917SWN9_9RHOB</name>
<protein>
    <recommendedName>
        <fullName evidence="7">TRAP transporter small permease protein</fullName>
    </recommendedName>
</protein>
<keyword evidence="5 7" id="KW-1133">Transmembrane helix</keyword>
<accession>A0A917SWN9</accession>
<evidence type="ECO:0000256" key="1">
    <source>
        <dbReference type="ARBA" id="ARBA00004651"/>
    </source>
</evidence>
<reference evidence="9" key="2">
    <citation type="submission" date="2020-09" db="EMBL/GenBank/DDBJ databases">
        <authorList>
            <person name="Sun Q."/>
            <person name="Zhou Y."/>
        </authorList>
    </citation>
    <scope>NUCLEOTIDE SEQUENCE</scope>
    <source>
        <strain evidence="9">CGMCC 1.6293</strain>
    </source>
</reference>